<name>A0A7K0G329_9SPHI</name>
<keyword evidence="2" id="KW-1185">Reference proteome</keyword>
<protein>
    <submittedName>
        <fullName evidence="1">Uncharacterized protein</fullName>
    </submittedName>
</protein>
<evidence type="ECO:0000313" key="1">
    <source>
        <dbReference type="EMBL" id="MRX77386.1"/>
    </source>
</evidence>
<organism evidence="1 2">
    <name type="scientific">Pedobacter petrophilus</name>
    <dbReference type="NCBI Taxonomy" id="1908241"/>
    <lineage>
        <taxon>Bacteria</taxon>
        <taxon>Pseudomonadati</taxon>
        <taxon>Bacteroidota</taxon>
        <taxon>Sphingobacteriia</taxon>
        <taxon>Sphingobacteriales</taxon>
        <taxon>Sphingobacteriaceae</taxon>
        <taxon>Pedobacter</taxon>
    </lineage>
</organism>
<sequence>MKNLNLENFGVQEMNAKEMRNENGGNWFYGWVIEGLIDAATDWDGAVASFNRGVKAAK</sequence>
<comment type="caution">
    <text evidence="1">The sequence shown here is derived from an EMBL/GenBank/DDBJ whole genome shotgun (WGS) entry which is preliminary data.</text>
</comment>
<dbReference type="OrthoDB" id="714401at2"/>
<dbReference type="EMBL" id="WKKH01000024">
    <property type="protein sequence ID" value="MRX77386.1"/>
    <property type="molecule type" value="Genomic_DNA"/>
</dbReference>
<reference evidence="1 2" key="1">
    <citation type="submission" date="2019-11" db="EMBL/GenBank/DDBJ databases">
        <title>Pedobacter petrophilus genome.</title>
        <authorList>
            <person name="Feldbauer M.J."/>
            <person name="Newman J.D."/>
        </authorList>
    </citation>
    <scope>NUCLEOTIDE SEQUENCE [LARGE SCALE GENOMIC DNA]</scope>
    <source>
        <strain evidence="1 2">LMG 29686</strain>
    </source>
</reference>
<dbReference type="AlphaFoldDB" id="A0A7K0G329"/>
<dbReference type="RefSeq" id="WP_154281760.1">
    <property type="nucleotide sequence ID" value="NZ_JBHUJQ010000001.1"/>
</dbReference>
<gene>
    <name evidence="1" type="ORF">GJU39_14965</name>
</gene>
<dbReference type="Proteomes" id="UP000487757">
    <property type="component" value="Unassembled WGS sequence"/>
</dbReference>
<accession>A0A7K0G329</accession>
<evidence type="ECO:0000313" key="2">
    <source>
        <dbReference type="Proteomes" id="UP000487757"/>
    </source>
</evidence>
<proteinExistence type="predicted"/>